<feature type="transmembrane region" description="Helical" evidence="2">
    <location>
        <begin position="460"/>
        <end position="481"/>
    </location>
</feature>
<accession>L0DBZ7</accession>
<reference evidence="3 4" key="1">
    <citation type="submission" date="2012-02" db="EMBL/GenBank/DDBJ databases">
        <title>Complete sequence of chromosome of Singulisphaera acidiphila DSM 18658.</title>
        <authorList>
            <consortium name="US DOE Joint Genome Institute (JGI-PGF)"/>
            <person name="Lucas S."/>
            <person name="Copeland A."/>
            <person name="Lapidus A."/>
            <person name="Glavina del Rio T."/>
            <person name="Dalin E."/>
            <person name="Tice H."/>
            <person name="Bruce D."/>
            <person name="Goodwin L."/>
            <person name="Pitluck S."/>
            <person name="Peters L."/>
            <person name="Ovchinnikova G."/>
            <person name="Chertkov O."/>
            <person name="Kyrpides N."/>
            <person name="Mavromatis K."/>
            <person name="Ivanova N."/>
            <person name="Brettin T."/>
            <person name="Detter J.C."/>
            <person name="Han C."/>
            <person name="Larimer F."/>
            <person name="Land M."/>
            <person name="Hauser L."/>
            <person name="Markowitz V."/>
            <person name="Cheng J.-F."/>
            <person name="Hugenholtz P."/>
            <person name="Woyke T."/>
            <person name="Wu D."/>
            <person name="Tindall B."/>
            <person name="Pomrenke H."/>
            <person name="Brambilla E."/>
            <person name="Klenk H.-P."/>
            <person name="Eisen J.A."/>
        </authorList>
    </citation>
    <scope>NUCLEOTIDE SEQUENCE [LARGE SCALE GENOMIC DNA]</scope>
    <source>
        <strain evidence="4">ATCC BAA-1392 / DSM 18658 / VKM B-2454 / MOB10</strain>
    </source>
</reference>
<feature type="transmembrane region" description="Helical" evidence="2">
    <location>
        <begin position="63"/>
        <end position="87"/>
    </location>
</feature>
<keyword evidence="4" id="KW-1185">Reference proteome</keyword>
<feature type="transmembrane region" description="Helical" evidence="2">
    <location>
        <begin position="241"/>
        <end position="264"/>
    </location>
</feature>
<feature type="transmembrane region" description="Helical" evidence="2">
    <location>
        <begin position="144"/>
        <end position="167"/>
    </location>
</feature>
<dbReference type="STRING" id="886293.Sinac_2592"/>
<feature type="transmembrane region" description="Helical" evidence="2">
    <location>
        <begin position="436"/>
        <end position="454"/>
    </location>
</feature>
<feature type="region of interest" description="Disordered" evidence="1">
    <location>
        <begin position="569"/>
        <end position="589"/>
    </location>
</feature>
<keyword evidence="2" id="KW-0812">Transmembrane</keyword>
<sequence length="589" mass="64705">MFSSPMFHYEYQAATRKRRPFVFRTVIAGVLGLVTALIGLFVFTAHSGQSGPDEVLLFGRSVFITTFGTELLFMAFFVPAFVAGSIAEERARDTLPLLLLSRLTRIEIVLTKTTARWLPTLSLILTGLPVLAASAWVTGLEVQLSLALLVLLSSSALMATLAILASTVREPAASAPTQATFWCLGWLILPPILSIMPIRTTNLWGTLLAEFKTLCALIAPSSPLSLVTDPSWYLRPGSVNLQARVALMIGLQALFGLLALGFTVSRLKARETNPNWIDPTQGYRPPCNDDPIYWREHELPLRQGSEPLIVIRLRYVLIIIKAILINVLILLVTLLALAIPIGLTVATMYYGVAAFKELRQYGMEGPFVDRTHFNFLVRAATGFIALLPALIQTSLVGTRIKSERDKKTWDTLLTTPLDGREILWSKTRVVKAALRPVWPLLVIWALGLTCGVVVPLGVLLAAADLFLVTWALLALAFYSSIRPGPTNVASSRSVIIALILLVAHVALLGAALASPPELAVFASWDVRLRWGLVLTIWTIPILTGAFAWVLTRRTLDRFEEWVGRPIRTEADQREVESPGHPARLASSNT</sequence>
<feature type="transmembrane region" description="Helical" evidence="2">
    <location>
        <begin position="117"/>
        <end position="138"/>
    </location>
</feature>
<protein>
    <recommendedName>
        <fullName evidence="5">ABC-2 type transporter</fullName>
    </recommendedName>
</protein>
<dbReference type="eggNOG" id="COG1668">
    <property type="taxonomic scope" value="Bacteria"/>
</dbReference>
<evidence type="ECO:0000313" key="3">
    <source>
        <dbReference type="EMBL" id="AGA26894.1"/>
    </source>
</evidence>
<gene>
    <name evidence="3" type="ordered locus">Sinac_2592</name>
</gene>
<evidence type="ECO:0008006" key="5">
    <source>
        <dbReference type="Google" id="ProtNLM"/>
    </source>
</evidence>
<feature type="transmembrane region" description="Helical" evidence="2">
    <location>
        <begin position="322"/>
        <end position="355"/>
    </location>
</feature>
<feature type="transmembrane region" description="Helical" evidence="2">
    <location>
        <begin position="493"/>
        <end position="513"/>
    </location>
</feature>
<dbReference type="AlphaFoldDB" id="L0DBZ7"/>
<keyword evidence="2" id="KW-0472">Membrane</keyword>
<name>L0DBZ7_SINAD</name>
<feature type="transmembrane region" description="Helical" evidence="2">
    <location>
        <begin position="179"/>
        <end position="198"/>
    </location>
</feature>
<evidence type="ECO:0000256" key="1">
    <source>
        <dbReference type="SAM" id="MobiDB-lite"/>
    </source>
</evidence>
<proteinExistence type="predicted"/>
<feature type="transmembrane region" description="Helical" evidence="2">
    <location>
        <begin position="21"/>
        <end position="43"/>
    </location>
</feature>
<dbReference type="EMBL" id="CP003364">
    <property type="protein sequence ID" value="AGA26894.1"/>
    <property type="molecule type" value="Genomic_DNA"/>
</dbReference>
<keyword evidence="2" id="KW-1133">Transmembrane helix</keyword>
<feature type="transmembrane region" description="Helical" evidence="2">
    <location>
        <begin position="375"/>
        <end position="397"/>
    </location>
</feature>
<organism evidence="3 4">
    <name type="scientific">Singulisphaera acidiphila (strain ATCC BAA-1392 / DSM 18658 / VKM B-2454 / MOB10)</name>
    <dbReference type="NCBI Taxonomy" id="886293"/>
    <lineage>
        <taxon>Bacteria</taxon>
        <taxon>Pseudomonadati</taxon>
        <taxon>Planctomycetota</taxon>
        <taxon>Planctomycetia</taxon>
        <taxon>Isosphaerales</taxon>
        <taxon>Isosphaeraceae</taxon>
        <taxon>Singulisphaera</taxon>
    </lineage>
</organism>
<dbReference type="KEGG" id="saci:Sinac_2592"/>
<evidence type="ECO:0000313" key="4">
    <source>
        <dbReference type="Proteomes" id="UP000010798"/>
    </source>
</evidence>
<feature type="transmembrane region" description="Helical" evidence="2">
    <location>
        <begin position="528"/>
        <end position="550"/>
    </location>
</feature>
<dbReference type="Proteomes" id="UP000010798">
    <property type="component" value="Chromosome"/>
</dbReference>
<dbReference type="RefSeq" id="WP_015246046.1">
    <property type="nucleotide sequence ID" value="NC_019892.1"/>
</dbReference>
<dbReference type="HOGENOM" id="CLU_424457_0_0_0"/>
<evidence type="ECO:0000256" key="2">
    <source>
        <dbReference type="SAM" id="Phobius"/>
    </source>
</evidence>